<dbReference type="InterPro" id="IPR043129">
    <property type="entry name" value="ATPase_NBD"/>
</dbReference>
<dbReference type="SMR" id="A2EZH0"/>
<evidence type="ECO:0008006" key="6">
    <source>
        <dbReference type="Google" id="ProtNLM"/>
    </source>
</evidence>
<dbReference type="GO" id="GO:0140662">
    <property type="term" value="F:ATP-dependent protein folding chaperone"/>
    <property type="evidence" value="ECO:0007669"/>
    <property type="project" value="InterPro"/>
</dbReference>
<dbReference type="InParanoid" id="A2EZH0"/>
<sequence length="401" mass="45478">MNESKRTKLRLLKSVESLKKTLSSNKICEFEFTSPSLDGEYKLQFTRDDFEKLIEDSLFSLSTTIENVVSSSRNGVKFVEVFSGSSRIPSFKSTVERVCHVSASTTMDSDECVSLGCGFLSDKFHNINLIERYPLSFSVEPSSVTLFPENSQIPATAELKFDPSEFSYTVLCGRDQVASITLNDGVNQKDQFDIKIGLSSNGTLDVGYDERVTLEIEGSIEQEDLMDLKKKLTQMEISDEVNVKLEHSRNNLEAVINSCDRIIREFPEYIAAQNISTEYLAQKVKEAWIFYEQNEFDESVTSDNYEKIASELGEISSKIISVKKSHEDYEDSIKQMLTKANNLLQQSKSEMSKKECQKVIAELTALINTDKSQPISFDEHKWNRRMRSLDNVVKMSNAGVF</sequence>
<evidence type="ECO:0000313" key="5">
    <source>
        <dbReference type="Proteomes" id="UP000001542"/>
    </source>
</evidence>
<dbReference type="KEGG" id="tva:4759764"/>
<gene>
    <name evidence="4" type="ORF">TVAG_047900</name>
</gene>
<dbReference type="Gene3D" id="3.30.420.40">
    <property type="match status" value="2"/>
</dbReference>
<evidence type="ECO:0000256" key="2">
    <source>
        <dbReference type="ARBA" id="ARBA00022840"/>
    </source>
</evidence>
<reference evidence="4" key="2">
    <citation type="journal article" date="2007" name="Science">
        <title>Draft genome sequence of the sexually transmitted pathogen Trichomonas vaginalis.</title>
        <authorList>
            <person name="Carlton J.M."/>
            <person name="Hirt R.P."/>
            <person name="Silva J.C."/>
            <person name="Delcher A.L."/>
            <person name="Schatz M."/>
            <person name="Zhao Q."/>
            <person name="Wortman J.R."/>
            <person name="Bidwell S.L."/>
            <person name="Alsmark U.C.M."/>
            <person name="Besteiro S."/>
            <person name="Sicheritz-Ponten T."/>
            <person name="Noel C.J."/>
            <person name="Dacks J.B."/>
            <person name="Foster P.G."/>
            <person name="Simillion C."/>
            <person name="Van de Peer Y."/>
            <person name="Miranda-Saavedra D."/>
            <person name="Barton G.J."/>
            <person name="Westrop G.D."/>
            <person name="Mueller S."/>
            <person name="Dessi D."/>
            <person name="Fiori P.L."/>
            <person name="Ren Q."/>
            <person name="Paulsen I."/>
            <person name="Zhang H."/>
            <person name="Bastida-Corcuera F.D."/>
            <person name="Simoes-Barbosa A."/>
            <person name="Brown M.T."/>
            <person name="Hayes R.D."/>
            <person name="Mukherjee M."/>
            <person name="Okumura C.Y."/>
            <person name="Schneider R."/>
            <person name="Smith A.J."/>
            <person name="Vanacova S."/>
            <person name="Villalvazo M."/>
            <person name="Haas B.J."/>
            <person name="Pertea M."/>
            <person name="Feldblyum T.V."/>
            <person name="Utterback T.R."/>
            <person name="Shu C.L."/>
            <person name="Osoegawa K."/>
            <person name="de Jong P.J."/>
            <person name="Hrdy I."/>
            <person name="Horvathova L."/>
            <person name="Zubacova Z."/>
            <person name="Dolezal P."/>
            <person name="Malik S.B."/>
            <person name="Logsdon J.M. Jr."/>
            <person name="Henze K."/>
            <person name="Gupta A."/>
            <person name="Wang C.C."/>
            <person name="Dunne R.L."/>
            <person name="Upcroft J.A."/>
            <person name="Upcroft P."/>
            <person name="White O."/>
            <person name="Salzberg S.L."/>
            <person name="Tang P."/>
            <person name="Chiu C.-H."/>
            <person name="Lee Y.-S."/>
            <person name="Embley T.M."/>
            <person name="Coombs G.H."/>
            <person name="Mottram J.C."/>
            <person name="Tachezy J."/>
            <person name="Fraser-Liggett C.M."/>
            <person name="Johnson P.J."/>
        </authorList>
    </citation>
    <scope>NUCLEOTIDE SEQUENCE [LARGE SCALE GENOMIC DNA]</scope>
    <source>
        <strain evidence="4">G3</strain>
    </source>
</reference>
<dbReference type="GO" id="GO:0005524">
    <property type="term" value="F:ATP binding"/>
    <property type="evidence" value="ECO:0007669"/>
    <property type="project" value="UniProtKB-KW"/>
</dbReference>
<keyword evidence="5" id="KW-1185">Reference proteome</keyword>
<feature type="coiled-coil region" evidence="3">
    <location>
        <begin position="326"/>
        <end position="357"/>
    </location>
</feature>
<dbReference type="PANTHER" id="PTHR45639:SF4">
    <property type="entry name" value="HSC70CB, ISOFORM G"/>
    <property type="match status" value="1"/>
</dbReference>
<keyword evidence="3" id="KW-0175">Coiled coil</keyword>
<dbReference type="STRING" id="5722.A2EZH0"/>
<evidence type="ECO:0000256" key="3">
    <source>
        <dbReference type="SAM" id="Coils"/>
    </source>
</evidence>
<evidence type="ECO:0000313" key="4">
    <source>
        <dbReference type="EMBL" id="EAY01936.1"/>
    </source>
</evidence>
<keyword evidence="1" id="KW-0547">Nucleotide-binding</keyword>
<evidence type="ECO:0000256" key="1">
    <source>
        <dbReference type="ARBA" id="ARBA00022741"/>
    </source>
</evidence>
<dbReference type="RefSeq" id="XP_001330451.1">
    <property type="nucleotide sequence ID" value="XM_001330416.1"/>
</dbReference>
<organism evidence="4 5">
    <name type="scientific">Trichomonas vaginalis (strain ATCC PRA-98 / G3)</name>
    <dbReference type="NCBI Taxonomy" id="412133"/>
    <lineage>
        <taxon>Eukaryota</taxon>
        <taxon>Metamonada</taxon>
        <taxon>Parabasalia</taxon>
        <taxon>Trichomonadida</taxon>
        <taxon>Trichomonadidae</taxon>
        <taxon>Trichomonas</taxon>
    </lineage>
</organism>
<dbReference type="InterPro" id="IPR013126">
    <property type="entry name" value="Hsp_70_fam"/>
</dbReference>
<reference evidence="4" key="1">
    <citation type="submission" date="2006-10" db="EMBL/GenBank/DDBJ databases">
        <authorList>
            <person name="Amadeo P."/>
            <person name="Zhao Q."/>
            <person name="Wortman J."/>
            <person name="Fraser-Liggett C."/>
            <person name="Carlton J."/>
        </authorList>
    </citation>
    <scope>NUCLEOTIDE SEQUENCE</scope>
    <source>
        <strain evidence="4">G3</strain>
    </source>
</reference>
<dbReference type="eggNOG" id="KOG0103">
    <property type="taxonomic scope" value="Eukaryota"/>
</dbReference>
<dbReference type="Proteomes" id="UP000001542">
    <property type="component" value="Unassembled WGS sequence"/>
</dbReference>
<name>A2EZH0_TRIV3</name>
<dbReference type="SUPFAM" id="SSF53067">
    <property type="entry name" value="Actin-like ATPase domain"/>
    <property type="match status" value="1"/>
</dbReference>
<dbReference type="VEuPathDB" id="TrichDB:TVAGG3_0657390"/>
<dbReference type="Gene3D" id="3.90.640.10">
    <property type="entry name" value="Actin, Chain A, domain 4"/>
    <property type="match status" value="1"/>
</dbReference>
<dbReference type="EMBL" id="DS113552">
    <property type="protein sequence ID" value="EAY01936.1"/>
    <property type="molecule type" value="Genomic_DNA"/>
</dbReference>
<keyword evidence="2" id="KW-0067">ATP-binding</keyword>
<dbReference type="Pfam" id="PF00012">
    <property type="entry name" value="HSP70"/>
    <property type="match status" value="1"/>
</dbReference>
<protein>
    <recommendedName>
        <fullName evidence="6">DnaK protein</fullName>
    </recommendedName>
</protein>
<dbReference type="PANTHER" id="PTHR45639">
    <property type="entry name" value="HSC70CB, ISOFORM G-RELATED"/>
    <property type="match status" value="1"/>
</dbReference>
<proteinExistence type="predicted"/>
<dbReference type="AlphaFoldDB" id="A2EZH0"/>
<accession>A2EZH0</accession>
<dbReference type="VEuPathDB" id="TrichDB:TVAG_047900"/>